<dbReference type="Proteomes" id="UP000541154">
    <property type="component" value="Unassembled WGS sequence"/>
</dbReference>
<feature type="compositionally biased region" description="Acidic residues" evidence="1">
    <location>
        <begin position="83"/>
        <end position="98"/>
    </location>
</feature>
<reference evidence="3 4" key="1">
    <citation type="submission" date="2019-04" db="EMBL/GenBank/DDBJ databases">
        <title>Aspergillus burnettii sp. nov., novel species from soil in southeast Queensland.</title>
        <authorList>
            <person name="Gilchrist C.L.M."/>
            <person name="Pitt J.I."/>
            <person name="Lange L."/>
            <person name="Lacey H.J."/>
            <person name="Vuong D."/>
            <person name="Midgley D.J."/>
            <person name="Greenfield P."/>
            <person name="Bradbury M."/>
            <person name="Lacey E."/>
            <person name="Busk P.K."/>
            <person name="Pilgaard B."/>
            <person name="Chooi Y.H."/>
            <person name="Piggott A.M."/>
        </authorList>
    </citation>
    <scope>NUCLEOTIDE SEQUENCE [LARGE SCALE GENOMIC DNA]</scope>
    <source>
        <strain evidence="3 4">FRR 5400</strain>
    </source>
</reference>
<dbReference type="Pfam" id="PF15370">
    <property type="entry name" value="NOPCHAP1"/>
    <property type="match status" value="1"/>
</dbReference>
<feature type="compositionally biased region" description="Basic and acidic residues" evidence="1">
    <location>
        <begin position="99"/>
        <end position="112"/>
    </location>
</feature>
<dbReference type="PANTHER" id="PTHR38489:SF1">
    <property type="entry name" value="HISTONE CHAPERONE DOMAIN-CONTAINING PROTEIN"/>
    <property type="match status" value="1"/>
</dbReference>
<dbReference type="PANTHER" id="PTHR38489">
    <property type="entry name" value="HISTONE CHAPERONE DOMAIN-CONTAINING PROTEIN"/>
    <property type="match status" value="1"/>
</dbReference>
<organism evidence="2">
    <name type="scientific">Petromyces alliaceus</name>
    <name type="common">Aspergillus alliaceus</name>
    <dbReference type="NCBI Taxonomy" id="209559"/>
    <lineage>
        <taxon>Eukaryota</taxon>
        <taxon>Fungi</taxon>
        <taxon>Dikarya</taxon>
        <taxon>Ascomycota</taxon>
        <taxon>Pezizomycotina</taxon>
        <taxon>Eurotiomycetes</taxon>
        <taxon>Eurotiomycetidae</taxon>
        <taxon>Eurotiales</taxon>
        <taxon>Aspergillaceae</taxon>
        <taxon>Aspergillus</taxon>
        <taxon>Aspergillus subgen. Circumdati</taxon>
    </lineage>
</organism>
<feature type="compositionally biased region" description="Basic and acidic residues" evidence="1">
    <location>
        <begin position="1"/>
        <end position="11"/>
    </location>
</feature>
<evidence type="ECO:0000313" key="3">
    <source>
        <dbReference type="EMBL" id="KAF5860999.1"/>
    </source>
</evidence>
<dbReference type="Proteomes" id="UP000326877">
    <property type="component" value="Unassembled WGS sequence"/>
</dbReference>
<dbReference type="GO" id="GO:0000492">
    <property type="term" value="P:box C/D snoRNP assembly"/>
    <property type="evidence" value="ECO:0007669"/>
    <property type="project" value="InterPro"/>
</dbReference>
<keyword evidence="4" id="KW-1185">Reference proteome</keyword>
<reference evidence="2" key="2">
    <citation type="submission" date="2019-04" db="EMBL/GenBank/DDBJ databases">
        <title>Friends and foes A comparative genomics studyof 23 Aspergillus species from section Flavi.</title>
        <authorList>
            <consortium name="DOE Joint Genome Institute"/>
            <person name="Kjaerbolling I."/>
            <person name="Vesth T."/>
            <person name="Frisvad J.C."/>
            <person name="Nybo J.L."/>
            <person name="Theobald S."/>
            <person name="Kildgaard S."/>
            <person name="Isbrandt T."/>
            <person name="Kuo A."/>
            <person name="Sato A."/>
            <person name="Lyhne E.K."/>
            <person name="Kogle M.E."/>
            <person name="Wiebenga A."/>
            <person name="Kun R.S."/>
            <person name="Lubbers R.J."/>
            <person name="Makela M.R."/>
            <person name="Barry K."/>
            <person name="Chovatia M."/>
            <person name="Clum A."/>
            <person name="Daum C."/>
            <person name="Haridas S."/>
            <person name="He G."/>
            <person name="LaButti K."/>
            <person name="Lipzen A."/>
            <person name="Mondo S."/>
            <person name="Riley R."/>
            <person name="Salamov A."/>
            <person name="Simmons B.A."/>
            <person name="Magnuson J.K."/>
            <person name="Henrissat B."/>
            <person name="Mortensen U.H."/>
            <person name="Larsen T.O."/>
            <person name="Devries R.P."/>
            <person name="Grigoriev I.V."/>
            <person name="Machida M."/>
            <person name="Baker S.E."/>
            <person name="Andersen M.R."/>
        </authorList>
    </citation>
    <scope>NUCLEOTIDE SEQUENCE [LARGE SCALE GENOMIC DNA]</scope>
    <source>
        <strain evidence="2">IBT 14317</strain>
    </source>
</reference>
<evidence type="ECO:0000256" key="1">
    <source>
        <dbReference type="SAM" id="MobiDB-lite"/>
    </source>
</evidence>
<feature type="region of interest" description="Disordered" evidence="1">
    <location>
        <begin position="1"/>
        <end position="126"/>
    </location>
</feature>
<dbReference type="OrthoDB" id="1112980at2759"/>
<dbReference type="OMA" id="QKPRIHR"/>
<gene>
    <name evidence="2" type="ORF">BDV23DRAFT_64195</name>
    <name evidence="3" type="ORF">ETB97_000827</name>
</gene>
<evidence type="ECO:0000313" key="2">
    <source>
        <dbReference type="EMBL" id="KAE8391815.1"/>
    </source>
</evidence>
<accession>A0A5N6FNB0</accession>
<dbReference type="EMBL" id="ML735242">
    <property type="protein sequence ID" value="KAE8391815.1"/>
    <property type="molecule type" value="Genomic_DNA"/>
</dbReference>
<dbReference type="InterPro" id="IPR027921">
    <property type="entry name" value="NOPCHAP1"/>
</dbReference>
<evidence type="ECO:0000313" key="4">
    <source>
        <dbReference type="Proteomes" id="UP000541154"/>
    </source>
</evidence>
<sequence length="247" mass="26957">MADSDRKRPQSDDLQPSPASDALSPSKRTRGSSNQNDNLSDEVDDGRIFLVALRNKAKNVQTSANKNDSDSDDDDYTSSSGSDSDEDDTEDDDEEEEQKCDVNSDHGSDHSLPRIPARQKPQIYRIEKKPDILSRLSAFLPQMKSSNDELQREIDAGRAKDLMLDAVDDQTDGQYIEMNLGLGVLEEKRPDDAVAPGEKNDGSEASPACSHAGSHPTAQTDSNVLGTLMGNNDSTTSKKPTIVEMNE</sequence>
<dbReference type="EMBL" id="SPNV01000112">
    <property type="protein sequence ID" value="KAF5860999.1"/>
    <property type="molecule type" value="Genomic_DNA"/>
</dbReference>
<feature type="compositionally biased region" description="Polar residues" evidence="1">
    <location>
        <begin position="216"/>
        <end position="239"/>
    </location>
</feature>
<name>A0A5N6FNB0_PETAA</name>
<dbReference type="AlphaFoldDB" id="A0A5N6FNB0"/>
<feature type="region of interest" description="Disordered" evidence="1">
    <location>
        <begin position="187"/>
        <end position="247"/>
    </location>
</feature>
<accession>A0A8H6E697</accession>
<feature type="compositionally biased region" description="Basic and acidic residues" evidence="1">
    <location>
        <begin position="187"/>
        <end position="202"/>
    </location>
</feature>
<proteinExistence type="predicted"/>
<evidence type="ECO:0008006" key="5">
    <source>
        <dbReference type="Google" id="ProtNLM"/>
    </source>
</evidence>
<protein>
    <recommendedName>
        <fullName evidence="5">Histone chaperone domain-containing protein</fullName>
    </recommendedName>
</protein>
<accession>A0A5N7CCF7</accession>